<evidence type="ECO:0000313" key="1">
    <source>
        <dbReference type="EMBL" id="EDM50392.1"/>
    </source>
</evidence>
<dbReference type="HOGENOM" id="CLU_3251743_0_0_9"/>
<protein>
    <submittedName>
        <fullName evidence="1">Uncharacterized protein</fullName>
    </submittedName>
</protein>
<reference evidence="1 2" key="1">
    <citation type="submission" date="2007-03" db="EMBL/GenBank/DDBJ databases">
        <authorList>
            <person name="Fulton L."/>
            <person name="Clifton S."/>
            <person name="Fulton B."/>
            <person name="Xu J."/>
            <person name="Minx P."/>
            <person name="Pepin K.H."/>
            <person name="Johnson M."/>
            <person name="Thiruvilangam P."/>
            <person name="Bhonagiri V."/>
            <person name="Nash W.E."/>
            <person name="Mardis E.R."/>
            <person name="Wilson R.K."/>
        </authorList>
    </citation>
    <scope>NUCLEOTIDE SEQUENCE [LARGE SCALE GENOMIC DNA]</scope>
    <source>
        <strain evidence="1 2">ATCC 27560</strain>
    </source>
</reference>
<dbReference type="STRING" id="411463.EUBVEN_02343"/>
<reference evidence="1 2" key="2">
    <citation type="submission" date="2007-04" db="EMBL/GenBank/DDBJ databases">
        <title>Draft genome sequence of Eubacterium ventriosum (ATCC 27560).</title>
        <authorList>
            <person name="Sudarsanam P."/>
            <person name="Ley R."/>
            <person name="Guruge J."/>
            <person name="Turnbaugh P.J."/>
            <person name="Mahowald M."/>
            <person name="Liep D."/>
            <person name="Gordon J."/>
        </authorList>
    </citation>
    <scope>NUCLEOTIDE SEQUENCE [LARGE SCALE GENOMIC DNA]</scope>
    <source>
        <strain evidence="1 2">ATCC 27560</strain>
    </source>
</reference>
<comment type="caution">
    <text evidence="1">The sequence shown here is derived from an EMBL/GenBank/DDBJ whole genome shotgun (WGS) entry which is preliminary data.</text>
</comment>
<sequence>MRLRRPFMLIIRHPRNFSRHLCASTGALKVPGVGELHEFCFF</sequence>
<accession>A5Z9E8</accession>
<dbReference type="EMBL" id="AAVL02000037">
    <property type="protein sequence ID" value="EDM50392.1"/>
    <property type="molecule type" value="Genomic_DNA"/>
</dbReference>
<dbReference type="Proteomes" id="UP000006000">
    <property type="component" value="Unassembled WGS sequence"/>
</dbReference>
<gene>
    <name evidence="1" type="ORF">EUBVEN_02343</name>
</gene>
<dbReference type="AlphaFoldDB" id="A5Z9E8"/>
<proteinExistence type="predicted"/>
<organism evidence="1 2">
    <name type="scientific">Eubacterium ventriosum ATCC 27560</name>
    <dbReference type="NCBI Taxonomy" id="411463"/>
    <lineage>
        <taxon>Bacteria</taxon>
        <taxon>Bacillati</taxon>
        <taxon>Bacillota</taxon>
        <taxon>Clostridia</taxon>
        <taxon>Eubacteriales</taxon>
        <taxon>Eubacteriaceae</taxon>
        <taxon>Eubacterium</taxon>
    </lineage>
</organism>
<evidence type="ECO:0000313" key="2">
    <source>
        <dbReference type="Proteomes" id="UP000006000"/>
    </source>
</evidence>
<name>A5Z9E8_9FIRM</name>